<organism evidence="3 4">
    <name type="scientific">Nyssa sinensis</name>
    <dbReference type="NCBI Taxonomy" id="561372"/>
    <lineage>
        <taxon>Eukaryota</taxon>
        <taxon>Viridiplantae</taxon>
        <taxon>Streptophyta</taxon>
        <taxon>Embryophyta</taxon>
        <taxon>Tracheophyta</taxon>
        <taxon>Spermatophyta</taxon>
        <taxon>Magnoliopsida</taxon>
        <taxon>eudicotyledons</taxon>
        <taxon>Gunneridae</taxon>
        <taxon>Pentapetalae</taxon>
        <taxon>asterids</taxon>
        <taxon>Cornales</taxon>
        <taxon>Nyssaceae</taxon>
        <taxon>Nyssa</taxon>
    </lineage>
</organism>
<dbReference type="PANTHER" id="PTHR33159">
    <property type="entry name" value="RPM1-INTERACTING PROTEIN 4 (RIN4) FAMILY PROTEIN"/>
    <property type="match status" value="1"/>
</dbReference>
<accession>A0A5J5A621</accession>
<evidence type="ECO:0000313" key="3">
    <source>
        <dbReference type="EMBL" id="KAA8524881.1"/>
    </source>
</evidence>
<dbReference type="OrthoDB" id="1903947at2759"/>
<evidence type="ECO:0000256" key="1">
    <source>
        <dbReference type="SAM" id="MobiDB-lite"/>
    </source>
</evidence>
<reference evidence="3 4" key="1">
    <citation type="submission" date="2019-09" db="EMBL/GenBank/DDBJ databases">
        <title>A chromosome-level genome assembly of the Chinese tupelo Nyssa sinensis.</title>
        <authorList>
            <person name="Yang X."/>
            <person name="Kang M."/>
            <person name="Yang Y."/>
            <person name="Xiong H."/>
            <person name="Wang M."/>
            <person name="Zhang Z."/>
            <person name="Wang Z."/>
            <person name="Wu H."/>
            <person name="Ma T."/>
            <person name="Liu J."/>
            <person name="Xi Z."/>
        </authorList>
    </citation>
    <scope>NUCLEOTIDE SEQUENCE [LARGE SCALE GENOMIC DNA]</scope>
    <source>
        <strain evidence="3">J267</strain>
        <tissue evidence="3">Leaf</tissue>
    </source>
</reference>
<evidence type="ECO:0000259" key="2">
    <source>
        <dbReference type="Pfam" id="PF05627"/>
    </source>
</evidence>
<dbReference type="Proteomes" id="UP000325577">
    <property type="component" value="Linkage Group LG4"/>
</dbReference>
<feature type="region of interest" description="Disordered" evidence="1">
    <location>
        <begin position="32"/>
        <end position="60"/>
    </location>
</feature>
<protein>
    <recommendedName>
        <fullName evidence="2">RIN4 pathogenic type III effector avirulence factor Avr cleavage site domain-containing protein</fullName>
    </recommendedName>
</protein>
<dbReference type="AlphaFoldDB" id="A0A5J5A621"/>
<keyword evidence="4" id="KW-1185">Reference proteome</keyword>
<dbReference type="EMBL" id="CM018047">
    <property type="protein sequence ID" value="KAA8524881.1"/>
    <property type="molecule type" value="Genomic_DNA"/>
</dbReference>
<feature type="domain" description="RIN4 pathogenic type III effector avirulence factor Avr cleavage site" evidence="2">
    <location>
        <begin position="3"/>
        <end position="37"/>
    </location>
</feature>
<dbReference type="InterPro" id="IPR008700">
    <property type="entry name" value="TypeIII_avirulence_cleave"/>
</dbReference>
<gene>
    <name evidence="3" type="ORF">F0562_011304</name>
</gene>
<dbReference type="PANTHER" id="PTHR33159:SF101">
    <property type="entry name" value="OS04G0379600 PROTEIN"/>
    <property type="match status" value="1"/>
</dbReference>
<sequence length="77" mass="8388">MAEKGQPLPKFGEWDVNDPASAEGFTVIFNKARDEKKTGGKPESPAKEGPAFKHGANIGKPQSKKWFCCMQSAYAES</sequence>
<proteinExistence type="predicted"/>
<dbReference type="Pfam" id="PF05627">
    <property type="entry name" value="AvrRpt-cleavage"/>
    <property type="match status" value="1"/>
</dbReference>
<name>A0A5J5A621_9ASTE</name>
<feature type="compositionally biased region" description="Basic and acidic residues" evidence="1">
    <location>
        <begin position="32"/>
        <end position="46"/>
    </location>
</feature>
<dbReference type="InterPro" id="IPR040387">
    <property type="entry name" value="RIN4/NOI4"/>
</dbReference>
<evidence type="ECO:0000313" key="4">
    <source>
        <dbReference type="Proteomes" id="UP000325577"/>
    </source>
</evidence>